<evidence type="ECO:0000313" key="1">
    <source>
        <dbReference type="EMBL" id="KAH6940247.1"/>
    </source>
</evidence>
<proteinExistence type="predicted"/>
<dbReference type="EMBL" id="CM023482">
    <property type="protein sequence ID" value="KAH6940247.1"/>
    <property type="molecule type" value="Genomic_DNA"/>
</dbReference>
<name>A0ACB7SYC9_HYAAI</name>
<keyword evidence="2" id="KW-1185">Reference proteome</keyword>
<gene>
    <name evidence="1" type="ORF">HPB50_026443</name>
</gene>
<accession>A0ACB7SYC9</accession>
<comment type="caution">
    <text evidence="1">The sequence shown here is derived from an EMBL/GenBank/DDBJ whole genome shotgun (WGS) entry which is preliminary data.</text>
</comment>
<reference evidence="1" key="1">
    <citation type="submission" date="2020-05" db="EMBL/GenBank/DDBJ databases">
        <title>Large-scale comparative analyses of tick genomes elucidate their genetic diversity and vector capacities.</title>
        <authorList>
            <person name="Jia N."/>
            <person name="Wang J."/>
            <person name="Shi W."/>
            <person name="Du L."/>
            <person name="Sun Y."/>
            <person name="Zhan W."/>
            <person name="Jiang J."/>
            <person name="Wang Q."/>
            <person name="Zhang B."/>
            <person name="Ji P."/>
            <person name="Sakyi L.B."/>
            <person name="Cui X."/>
            <person name="Yuan T."/>
            <person name="Jiang B."/>
            <person name="Yang W."/>
            <person name="Lam T.T.-Y."/>
            <person name="Chang Q."/>
            <person name="Ding S."/>
            <person name="Wang X."/>
            <person name="Zhu J."/>
            <person name="Ruan X."/>
            <person name="Zhao L."/>
            <person name="Wei J."/>
            <person name="Que T."/>
            <person name="Du C."/>
            <person name="Cheng J."/>
            <person name="Dai P."/>
            <person name="Han X."/>
            <person name="Huang E."/>
            <person name="Gao Y."/>
            <person name="Liu J."/>
            <person name="Shao H."/>
            <person name="Ye R."/>
            <person name="Li L."/>
            <person name="Wei W."/>
            <person name="Wang X."/>
            <person name="Wang C."/>
            <person name="Yang T."/>
            <person name="Huo Q."/>
            <person name="Li W."/>
            <person name="Guo W."/>
            <person name="Chen H."/>
            <person name="Zhou L."/>
            <person name="Ni X."/>
            <person name="Tian J."/>
            <person name="Zhou Y."/>
            <person name="Sheng Y."/>
            <person name="Liu T."/>
            <person name="Pan Y."/>
            <person name="Xia L."/>
            <person name="Li J."/>
            <person name="Zhao F."/>
            <person name="Cao W."/>
        </authorList>
    </citation>
    <scope>NUCLEOTIDE SEQUENCE</scope>
    <source>
        <strain evidence="1">Hyas-2018</strain>
    </source>
</reference>
<evidence type="ECO:0000313" key="2">
    <source>
        <dbReference type="Proteomes" id="UP000821845"/>
    </source>
</evidence>
<sequence>MFAVVRFLDDFDGKRHVIPASDIKNFNPENDLDFDKYATYSAYWRDLVDDEDTGFYNVQILMLAESEAEAQERMDSKRVPVPKIRRSENTLSDGEEPTLKKKKAEKKKEKQNKESAQHSMYEQILGTTLRNAHAGVKQAQRRTETGKAPSQKRRKTQVAIEPESSDSDSDSLCARRERKEMREKMETWKSRAAEYKEKRDFLRGRVLTLERVLERQISSDVPAAANFSYLGDGSFHLAKGVIIRAEEAQKIMKNKKPTLVVKDTAQAIWGRETLALKSVTGTVAPRKKTLGESAKEPLTPEKVDVVTATLNHWGNEKGGDVKAATQNLNRLLTEKIQDVLKSKRRFEEGK</sequence>
<organism evidence="1 2">
    <name type="scientific">Hyalomma asiaticum</name>
    <name type="common">Tick</name>
    <dbReference type="NCBI Taxonomy" id="266040"/>
    <lineage>
        <taxon>Eukaryota</taxon>
        <taxon>Metazoa</taxon>
        <taxon>Ecdysozoa</taxon>
        <taxon>Arthropoda</taxon>
        <taxon>Chelicerata</taxon>
        <taxon>Arachnida</taxon>
        <taxon>Acari</taxon>
        <taxon>Parasitiformes</taxon>
        <taxon>Ixodida</taxon>
        <taxon>Ixodoidea</taxon>
        <taxon>Ixodidae</taxon>
        <taxon>Hyalomminae</taxon>
        <taxon>Hyalomma</taxon>
    </lineage>
</organism>
<dbReference type="Proteomes" id="UP000821845">
    <property type="component" value="Chromosome 2"/>
</dbReference>
<protein>
    <submittedName>
        <fullName evidence="1">Uncharacterized protein</fullName>
    </submittedName>
</protein>